<feature type="chain" id="PRO_5015617481" evidence="2">
    <location>
        <begin position="23"/>
        <end position="143"/>
    </location>
</feature>
<feature type="compositionally biased region" description="Basic and acidic residues" evidence="1">
    <location>
        <begin position="116"/>
        <end position="143"/>
    </location>
</feature>
<dbReference type="InterPro" id="IPR009468">
    <property type="entry name" value="DUF1090"/>
</dbReference>
<dbReference type="EMBL" id="PUIQ01000031">
    <property type="protein sequence ID" value="PQP15423.1"/>
    <property type="molecule type" value="Genomic_DNA"/>
</dbReference>
<reference evidence="3 4" key="1">
    <citation type="submission" date="2018-02" db="EMBL/GenBank/DDBJ databases">
        <title>Draft genome sequencing of Burkholderia cepacia Y14-15.</title>
        <authorList>
            <person name="Zheng B.-X."/>
        </authorList>
    </citation>
    <scope>NUCLEOTIDE SEQUENCE [LARGE SCALE GENOMIC DNA]</scope>
    <source>
        <strain evidence="3 4">Y14-15</strain>
    </source>
</reference>
<accession>A0A2S8IKY5</accession>
<evidence type="ECO:0000313" key="3">
    <source>
        <dbReference type="EMBL" id="PQP15423.1"/>
    </source>
</evidence>
<gene>
    <name evidence="3" type="ORF">C5615_23230</name>
</gene>
<dbReference type="Pfam" id="PF06476">
    <property type="entry name" value="DUF1090"/>
    <property type="match status" value="1"/>
</dbReference>
<dbReference type="Proteomes" id="UP000238206">
    <property type="component" value="Unassembled WGS sequence"/>
</dbReference>
<dbReference type="AlphaFoldDB" id="A0A2S8IKY5"/>
<evidence type="ECO:0000256" key="1">
    <source>
        <dbReference type="SAM" id="MobiDB-lite"/>
    </source>
</evidence>
<feature type="region of interest" description="Disordered" evidence="1">
    <location>
        <begin position="71"/>
        <end position="143"/>
    </location>
</feature>
<dbReference type="RefSeq" id="WP_034180106.1">
    <property type="nucleotide sequence ID" value="NZ_PUIQ01000031.1"/>
</dbReference>
<name>A0A2S8IKY5_BURCE</name>
<evidence type="ECO:0000313" key="4">
    <source>
        <dbReference type="Proteomes" id="UP000238206"/>
    </source>
</evidence>
<comment type="caution">
    <text evidence="3">The sequence shown here is derived from an EMBL/GenBank/DDBJ whole genome shotgun (WGS) entry which is preliminary data.</text>
</comment>
<proteinExistence type="predicted"/>
<keyword evidence="2" id="KW-0732">Signal</keyword>
<protein>
    <submittedName>
        <fullName evidence="3">DUF1090 domain-containing protein</fullName>
    </submittedName>
</protein>
<evidence type="ECO:0000256" key="2">
    <source>
        <dbReference type="SAM" id="SignalP"/>
    </source>
</evidence>
<sequence length="143" mass="15870">MKNTLIAITLPIALLASSAAMADTQDCATRIHALQTQIDYAKQHGNTQQAMHQQAALEKVRANCTDAGQLARAERKVRDEQRDVEKAQAEVRNAESDLRQAEARGDTGKFAKAQRKLADKQRKLHDATRTLHDAETGRDALKR</sequence>
<organism evidence="3 4">
    <name type="scientific">Burkholderia cepacia</name>
    <name type="common">Pseudomonas cepacia</name>
    <dbReference type="NCBI Taxonomy" id="292"/>
    <lineage>
        <taxon>Bacteria</taxon>
        <taxon>Pseudomonadati</taxon>
        <taxon>Pseudomonadota</taxon>
        <taxon>Betaproteobacteria</taxon>
        <taxon>Burkholderiales</taxon>
        <taxon>Burkholderiaceae</taxon>
        <taxon>Burkholderia</taxon>
        <taxon>Burkholderia cepacia complex</taxon>
    </lineage>
</organism>
<feature type="compositionally biased region" description="Basic and acidic residues" evidence="1">
    <location>
        <begin position="72"/>
        <end position="109"/>
    </location>
</feature>
<feature type="signal peptide" evidence="2">
    <location>
        <begin position="1"/>
        <end position="22"/>
    </location>
</feature>